<proteinExistence type="predicted"/>
<accession>A0AC61NN10</accession>
<keyword evidence="2" id="KW-1185">Reference proteome</keyword>
<organism evidence="1 2">
    <name type="scientific">Halosquirtibacter laminarini</name>
    <dbReference type="NCBI Taxonomy" id="3374600"/>
    <lineage>
        <taxon>Bacteria</taxon>
        <taxon>Pseudomonadati</taxon>
        <taxon>Bacteroidota</taxon>
        <taxon>Bacteroidia</taxon>
        <taxon>Marinilabiliales</taxon>
        <taxon>Prolixibacteraceae</taxon>
        <taxon>Halosquirtibacter</taxon>
    </lineage>
</organism>
<evidence type="ECO:0000313" key="2">
    <source>
        <dbReference type="Proteomes" id="UP000826212"/>
    </source>
</evidence>
<dbReference type="Proteomes" id="UP000826212">
    <property type="component" value="Chromosome"/>
</dbReference>
<gene>
    <name evidence="1" type="ORF">K4L44_14600</name>
</gene>
<sequence>MKKKFLVSLVAIILLAGPAFAAITVYIDCGDGDGMYTLVEGSTPEEYAKNLEGAKKAICGAIKMKKAPDALVKED</sequence>
<protein>
    <submittedName>
        <fullName evidence="1">Uncharacterized protein</fullName>
    </submittedName>
</protein>
<evidence type="ECO:0000313" key="1">
    <source>
        <dbReference type="EMBL" id="QZE13775.1"/>
    </source>
</evidence>
<reference evidence="1" key="1">
    <citation type="submission" date="2021-08" db="EMBL/GenBank/DDBJ databases">
        <title>Novel anaerobic bacterium isolated from sea squirt in East Sea, Republic of Korea.</title>
        <authorList>
            <person name="Nguyen T.H."/>
            <person name="Li Z."/>
            <person name="Lee Y.-J."/>
            <person name="Ko J."/>
            <person name="Kim S.-G."/>
        </authorList>
    </citation>
    <scope>NUCLEOTIDE SEQUENCE</scope>
    <source>
        <strain evidence="1">KCTC 25031</strain>
    </source>
</reference>
<dbReference type="EMBL" id="CP081303">
    <property type="protein sequence ID" value="QZE13775.1"/>
    <property type="molecule type" value="Genomic_DNA"/>
</dbReference>
<name>A0AC61NN10_9BACT</name>